<protein>
    <submittedName>
        <fullName evidence="9">Dihydrolipoamide dehydrogenase</fullName>
        <ecNumber evidence="9">1.8.1.4</ecNumber>
    </submittedName>
</protein>
<evidence type="ECO:0000313" key="9">
    <source>
        <dbReference type="EMBL" id="SUD61459.1"/>
    </source>
</evidence>
<evidence type="ECO:0000256" key="2">
    <source>
        <dbReference type="ARBA" id="ARBA00007532"/>
    </source>
</evidence>
<keyword evidence="3" id="KW-0963">Cytoplasm</keyword>
<evidence type="ECO:0000259" key="8">
    <source>
        <dbReference type="Pfam" id="PF02852"/>
    </source>
</evidence>
<dbReference type="GO" id="GO:0004148">
    <property type="term" value="F:dihydrolipoyl dehydrogenase (NADH) activity"/>
    <property type="evidence" value="ECO:0007669"/>
    <property type="project" value="UniProtKB-EC"/>
</dbReference>
<dbReference type="PRINTS" id="PR00411">
    <property type="entry name" value="PNDRDTASEI"/>
</dbReference>
<dbReference type="InterPro" id="IPR050151">
    <property type="entry name" value="Class-I_Pyr_Nuc-Dis_Oxidored"/>
</dbReference>
<dbReference type="Proteomes" id="UP000254084">
    <property type="component" value="Unassembled WGS sequence"/>
</dbReference>
<evidence type="ECO:0000256" key="7">
    <source>
        <dbReference type="SAM" id="Phobius"/>
    </source>
</evidence>
<keyword evidence="6" id="KW-0520">NAD</keyword>
<feature type="domain" description="Pyridine nucleotide-disulphide oxidoreductase dimerisation" evidence="8">
    <location>
        <begin position="30"/>
        <end position="106"/>
    </location>
</feature>
<dbReference type="GO" id="GO:0050660">
    <property type="term" value="F:flavin adenine dinucleotide binding"/>
    <property type="evidence" value="ECO:0007669"/>
    <property type="project" value="TreeGrafter"/>
</dbReference>
<evidence type="ECO:0000256" key="6">
    <source>
        <dbReference type="ARBA" id="ARBA00023027"/>
    </source>
</evidence>
<keyword evidence="5" id="KW-0274">FAD</keyword>
<dbReference type="EMBL" id="UGUW01000004">
    <property type="protein sequence ID" value="SUD61459.1"/>
    <property type="molecule type" value="Genomic_DNA"/>
</dbReference>
<sequence>MLLAGLSLYLLVTLGMLLAPNIDVLIGMRMLLTANSRAKINHETEGIVKILADANTDRILGVHMIGPSVGQLIGEYCVVAMEFSASVEDIALTCHPHLTRSEAGRQTAMGVHGWTMQA</sequence>
<feature type="transmembrane region" description="Helical" evidence="7">
    <location>
        <begin position="6"/>
        <end position="32"/>
    </location>
</feature>
<dbReference type="Pfam" id="PF02852">
    <property type="entry name" value="Pyr_redox_dim"/>
    <property type="match status" value="1"/>
</dbReference>
<dbReference type="GO" id="GO:0005737">
    <property type="term" value="C:cytoplasm"/>
    <property type="evidence" value="ECO:0007669"/>
    <property type="project" value="UniProtKB-SubCell"/>
</dbReference>
<gene>
    <name evidence="9" type="primary">lpd3</name>
    <name evidence="9" type="ORF">NCTC10860_03844</name>
</gene>
<comment type="subcellular location">
    <subcellularLocation>
        <location evidence="1">Cytoplasm</location>
    </subcellularLocation>
</comment>
<evidence type="ECO:0000313" key="10">
    <source>
        <dbReference type="Proteomes" id="UP000254084"/>
    </source>
</evidence>
<dbReference type="InterPro" id="IPR004099">
    <property type="entry name" value="Pyr_nucl-diS_OxRdtase_dimer"/>
</dbReference>
<dbReference type="PANTHER" id="PTHR22912">
    <property type="entry name" value="DISULFIDE OXIDOREDUCTASE"/>
    <property type="match status" value="1"/>
</dbReference>
<dbReference type="EC" id="1.8.1.4" evidence="9"/>
<keyword evidence="7" id="KW-0472">Membrane</keyword>
<organism evidence="9 10">
    <name type="scientific">Ectopseudomonas oleovorans</name>
    <name type="common">Pseudomonas oleovorans</name>
    <dbReference type="NCBI Taxonomy" id="301"/>
    <lineage>
        <taxon>Bacteria</taxon>
        <taxon>Pseudomonadati</taxon>
        <taxon>Pseudomonadota</taxon>
        <taxon>Gammaproteobacteria</taxon>
        <taxon>Pseudomonadales</taxon>
        <taxon>Pseudomonadaceae</taxon>
        <taxon>Ectopseudomonas</taxon>
    </lineage>
</organism>
<keyword evidence="7" id="KW-0812">Transmembrane</keyword>
<dbReference type="SUPFAM" id="SSF55424">
    <property type="entry name" value="FAD/NAD-linked reductases, dimerisation (C-terminal) domain"/>
    <property type="match status" value="1"/>
</dbReference>
<dbReference type="InterPro" id="IPR016156">
    <property type="entry name" value="FAD/NAD-linked_Rdtase_dimer_sf"/>
</dbReference>
<dbReference type="AlphaFoldDB" id="A0A379KAV4"/>
<evidence type="ECO:0000256" key="5">
    <source>
        <dbReference type="ARBA" id="ARBA00022827"/>
    </source>
</evidence>
<evidence type="ECO:0000256" key="4">
    <source>
        <dbReference type="ARBA" id="ARBA00022630"/>
    </source>
</evidence>
<comment type="similarity">
    <text evidence="2">Belongs to the class-I pyridine nucleotide-disulfide oxidoreductase family.</text>
</comment>
<dbReference type="GO" id="GO:0006103">
    <property type="term" value="P:2-oxoglutarate metabolic process"/>
    <property type="evidence" value="ECO:0007669"/>
    <property type="project" value="TreeGrafter"/>
</dbReference>
<proteinExistence type="inferred from homology"/>
<dbReference type="Gene3D" id="3.30.390.30">
    <property type="match status" value="1"/>
</dbReference>
<evidence type="ECO:0000256" key="1">
    <source>
        <dbReference type="ARBA" id="ARBA00004496"/>
    </source>
</evidence>
<reference evidence="9 10" key="1">
    <citation type="submission" date="2018-06" db="EMBL/GenBank/DDBJ databases">
        <authorList>
            <consortium name="Pathogen Informatics"/>
            <person name="Doyle S."/>
        </authorList>
    </citation>
    <scope>NUCLEOTIDE SEQUENCE [LARGE SCALE GENOMIC DNA]</scope>
    <source>
        <strain evidence="9 10">NCTC10860</strain>
    </source>
</reference>
<keyword evidence="4" id="KW-0285">Flavoprotein</keyword>
<keyword evidence="9" id="KW-0560">Oxidoreductase</keyword>
<name>A0A379KAV4_ECTOL</name>
<accession>A0A379KAV4</accession>
<evidence type="ECO:0000256" key="3">
    <source>
        <dbReference type="ARBA" id="ARBA00022490"/>
    </source>
</evidence>
<keyword evidence="7" id="KW-1133">Transmembrane helix</keyword>
<dbReference type="PANTHER" id="PTHR22912:SF151">
    <property type="entry name" value="DIHYDROLIPOYL DEHYDROGENASE, MITOCHONDRIAL"/>
    <property type="match status" value="1"/>
</dbReference>